<dbReference type="Pfam" id="PF12697">
    <property type="entry name" value="Abhydrolase_6"/>
    <property type="match status" value="1"/>
</dbReference>
<gene>
    <name evidence="3" type="ORF">KHLLAP_LOCUS5691</name>
</gene>
<evidence type="ECO:0000313" key="3">
    <source>
        <dbReference type="EMBL" id="CAJ2505223.1"/>
    </source>
</evidence>
<dbReference type="PANTHER" id="PTHR37017">
    <property type="entry name" value="AB HYDROLASE-1 DOMAIN-CONTAINING PROTEIN-RELATED"/>
    <property type="match status" value="1"/>
</dbReference>
<dbReference type="AlphaFoldDB" id="A0AAI8VHY3"/>
<dbReference type="Gene3D" id="3.40.50.1820">
    <property type="entry name" value="alpha/beta hydrolase"/>
    <property type="match status" value="1"/>
</dbReference>
<dbReference type="PANTHER" id="PTHR37017:SF10">
    <property type="entry name" value="AB HYDROLASE-1 DOMAIN-CONTAINING PROTEIN"/>
    <property type="match status" value="1"/>
</dbReference>
<dbReference type="Proteomes" id="UP001295740">
    <property type="component" value="Unassembled WGS sequence"/>
</dbReference>
<feature type="signal peptide" evidence="1">
    <location>
        <begin position="1"/>
        <end position="23"/>
    </location>
</feature>
<accession>A0AAI8VHY3</accession>
<keyword evidence="4" id="KW-1185">Reference proteome</keyword>
<evidence type="ECO:0000256" key="1">
    <source>
        <dbReference type="SAM" id="SignalP"/>
    </source>
</evidence>
<dbReference type="EMBL" id="CAUWAG010000007">
    <property type="protein sequence ID" value="CAJ2505223.1"/>
    <property type="molecule type" value="Genomic_DNA"/>
</dbReference>
<feature type="chain" id="PRO_5042588339" evidence="1">
    <location>
        <begin position="24"/>
        <end position="236"/>
    </location>
</feature>
<comment type="caution">
    <text evidence="3">The sequence shown here is derived from an EMBL/GenBank/DDBJ whole genome shotgun (WGS) entry which is preliminary data.</text>
</comment>
<reference evidence="3" key="1">
    <citation type="submission" date="2023-10" db="EMBL/GenBank/DDBJ databases">
        <authorList>
            <person name="Hackl T."/>
        </authorList>
    </citation>
    <scope>NUCLEOTIDE SEQUENCE</scope>
</reference>
<evidence type="ECO:0000313" key="4">
    <source>
        <dbReference type="Proteomes" id="UP001295740"/>
    </source>
</evidence>
<feature type="domain" description="AB hydrolase-1" evidence="2">
    <location>
        <begin position="9"/>
        <end position="223"/>
    </location>
</feature>
<organism evidence="3 4">
    <name type="scientific">Anthostomella pinea</name>
    <dbReference type="NCBI Taxonomy" id="933095"/>
    <lineage>
        <taxon>Eukaryota</taxon>
        <taxon>Fungi</taxon>
        <taxon>Dikarya</taxon>
        <taxon>Ascomycota</taxon>
        <taxon>Pezizomycotina</taxon>
        <taxon>Sordariomycetes</taxon>
        <taxon>Xylariomycetidae</taxon>
        <taxon>Xylariales</taxon>
        <taxon>Xylariaceae</taxon>
        <taxon>Anthostomella</taxon>
    </lineage>
</organism>
<dbReference type="SUPFAM" id="SSF53474">
    <property type="entry name" value="alpha/beta-Hydrolases"/>
    <property type="match status" value="1"/>
</dbReference>
<dbReference type="InterPro" id="IPR052897">
    <property type="entry name" value="Sec-Metab_Biosynth_Hydrolase"/>
</dbReference>
<keyword evidence="1" id="KW-0732">Signal</keyword>
<dbReference type="InterPro" id="IPR029058">
    <property type="entry name" value="AB_hydrolase_fold"/>
</dbReference>
<evidence type="ECO:0000259" key="2">
    <source>
        <dbReference type="Pfam" id="PF12697"/>
    </source>
</evidence>
<dbReference type="InterPro" id="IPR000073">
    <property type="entry name" value="AB_hydrolase_1"/>
</dbReference>
<sequence>MATSTKLTLLFVCGGWLVPESYSKLTNALRAVGFEVHIPRHPSMNQSRPPNADLATDADLIRSYATSLVEAGCTVAVLMHSYGGMVGTDALYGLSKTARYAKGLAGGVSHLIYMAASALPKGKSMGDLVEEFGHMRKMPVAFGFDDDQSCVPNYPKEGLVGEAYADQLDAEELKGFIATLGRWNGKCMYLPLQNTPVWRDEVKVSYLYTTADLTIPVDYQKNMEVVEAVVKFTSSE</sequence>
<proteinExistence type="predicted"/>
<name>A0AAI8VHY3_9PEZI</name>
<protein>
    <submittedName>
        <fullName evidence="3">Uu.00g126170.m01.CDS01</fullName>
    </submittedName>
</protein>